<dbReference type="Proteomes" id="UP000288212">
    <property type="component" value="Unassembled WGS sequence"/>
</dbReference>
<comment type="similarity">
    <text evidence="1">Belongs to the UPF0225 family.</text>
</comment>
<dbReference type="OrthoDB" id="21421at2"/>
<evidence type="ECO:0000259" key="2">
    <source>
        <dbReference type="Pfam" id="PF17775"/>
    </source>
</evidence>
<proteinExistence type="inferred from homology"/>
<dbReference type="Gene3D" id="3.10.450.50">
    <property type="match status" value="1"/>
</dbReference>
<dbReference type="PANTHER" id="PTHR33747">
    <property type="entry name" value="UPF0225 PROTEIN SCO1677"/>
    <property type="match status" value="1"/>
</dbReference>
<dbReference type="InterPro" id="IPR048469">
    <property type="entry name" value="YchJ-like_M"/>
</dbReference>
<dbReference type="InterPro" id="IPR032710">
    <property type="entry name" value="NTF2-like_dom_sf"/>
</dbReference>
<protein>
    <recommendedName>
        <fullName evidence="1">UPF0225 protein CWE06_05085</fullName>
    </recommendedName>
</protein>
<dbReference type="EMBL" id="PIPI01000002">
    <property type="protein sequence ID" value="RUO20683.1"/>
    <property type="molecule type" value="Genomic_DNA"/>
</dbReference>
<sequence>MQSKPCPCGLSQNYSACCGRLHNGAQATTPEQLMRSRFSAFALGLTDYLLATWHPRTRPSLDLNDNPQWVKLEVIDSWQRDDNGFVHFRAYYRIGGELGILEEKSDFVLENDQWFYLQGDYGA</sequence>
<comment type="caution">
    <text evidence="3">The sequence shown here is derived from an EMBL/GenBank/DDBJ whole genome shotgun (WGS) entry which is preliminary data.</text>
</comment>
<dbReference type="SUPFAM" id="SSF54427">
    <property type="entry name" value="NTF2-like"/>
    <property type="match status" value="1"/>
</dbReference>
<gene>
    <name evidence="3" type="ORF">CWE06_05085</name>
</gene>
<organism evidence="3 4">
    <name type="scientific">Aliidiomarina haloalkalitolerans</name>
    <dbReference type="NCBI Taxonomy" id="859059"/>
    <lineage>
        <taxon>Bacteria</taxon>
        <taxon>Pseudomonadati</taxon>
        <taxon>Pseudomonadota</taxon>
        <taxon>Gammaproteobacteria</taxon>
        <taxon>Alteromonadales</taxon>
        <taxon>Idiomarinaceae</taxon>
        <taxon>Aliidiomarina</taxon>
    </lineage>
</organism>
<evidence type="ECO:0000256" key="1">
    <source>
        <dbReference type="HAMAP-Rule" id="MF_00612"/>
    </source>
</evidence>
<evidence type="ECO:0000313" key="4">
    <source>
        <dbReference type="Proteomes" id="UP000288212"/>
    </source>
</evidence>
<dbReference type="InterPro" id="IPR023006">
    <property type="entry name" value="YchJ-like"/>
</dbReference>
<dbReference type="PANTHER" id="PTHR33747:SF1">
    <property type="entry name" value="ADENYLATE CYCLASE-ASSOCIATED CAP C-TERMINAL DOMAIN-CONTAINING PROTEIN"/>
    <property type="match status" value="1"/>
</dbReference>
<name>A0A432VVV7_9GAMM</name>
<dbReference type="RefSeq" id="WP_126791828.1">
    <property type="nucleotide sequence ID" value="NZ_PIPI01000002.1"/>
</dbReference>
<accession>A0A432VVV7</accession>
<dbReference type="HAMAP" id="MF_00612">
    <property type="entry name" value="UPF0225"/>
    <property type="match status" value="1"/>
</dbReference>
<keyword evidence="4" id="KW-1185">Reference proteome</keyword>
<feature type="domain" description="YchJ-like middle NTF2-like" evidence="2">
    <location>
        <begin position="29"/>
        <end position="119"/>
    </location>
</feature>
<evidence type="ECO:0000313" key="3">
    <source>
        <dbReference type="EMBL" id="RUO20683.1"/>
    </source>
</evidence>
<dbReference type="Pfam" id="PF17775">
    <property type="entry name" value="YchJ_M-like"/>
    <property type="match status" value="1"/>
</dbReference>
<reference evidence="3 4" key="1">
    <citation type="journal article" date="2011" name="Front. Microbiol.">
        <title>Genomic signatures of strain selection and enhancement in Bacillus atrophaeus var. globigii, a historical biowarfare simulant.</title>
        <authorList>
            <person name="Gibbons H.S."/>
            <person name="Broomall S.M."/>
            <person name="McNew L.A."/>
            <person name="Daligault H."/>
            <person name="Chapman C."/>
            <person name="Bruce D."/>
            <person name="Karavis M."/>
            <person name="Krepps M."/>
            <person name="McGregor P.A."/>
            <person name="Hong C."/>
            <person name="Park K.H."/>
            <person name="Akmal A."/>
            <person name="Feldman A."/>
            <person name="Lin J.S."/>
            <person name="Chang W.E."/>
            <person name="Higgs B.W."/>
            <person name="Demirev P."/>
            <person name="Lindquist J."/>
            <person name="Liem A."/>
            <person name="Fochler E."/>
            <person name="Read T.D."/>
            <person name="Tapia R."/>
            <person name="Johnson S."/>
            <person name="Bishop-Lilly K.A."/>
            <person name="Detter C."/>
            <person name="Han C."/>
            <person name="Sozhamannan S."/>
            <person name="Rosenzweig C.N."/>
            <person name="Skowronski E.W."/>
        </authorList>
    </citation>
    <scope>NUCLEOTIDE SEQUENCE [LARGE SCALE GENOMIC DNA]</scope>
    <source>
        <strain evidence="3 4">AK5</strain>
    </source>
</reference>
<dbReference type="AlphaFoldDB" id="A0A432VVV7"/>